<gene>
    <name evidence="2" type="ORF">HMPREF0731_4009</name>
</gene>
<dbReference type="AlphaFoldDB" id="D5RSE7"/>
<feature type="region of interest" description="Disordered" evidence="1">
    <location>
        <begin position="26"/>
        <end position="48"/>
    </location>
</feature>
<proteinExistence type="predicted"/>
<accession>D5RSE7</accession>
<comment type="caution">
    <text evidence="2">The sequence shown here is derived from an EMBL/GenBank/DDBJ whole genome shotgun (WGS) entry which is preliminary data.</text>
</comment>
<dbReference type="EMBL" id="ADVL01000739">
    <property type="protein sequence ID" value="EFH09770.1"/>
    <property type="molecule type" value="Genomic_DNA"/>
</dbReference>
<reference evidence="2 3" key="1">
    <citation type="submission" date="2010-04" db="EMBL/GenBank/DDBJ databases">
        <authorList>
            <person name="Qin X."/>
            <person name="Bachman B."/>
            <person name="Battles P."/>
            <person name="Bell A."/>
            <person name="Bess C."/>
            <person name="Bickham C."/>
            <person name="Chaboub L."/>
            <person name="Chen D."/>
            <person name="Coyle M."/>
            <person name="Deiros D.R."/>
            <person name="Dinh H."/>
            <person name="Forbes L."/>
            <person name="Fowler G."/>
            <person name="Francisco L."/>
            <person name="Fu Q."/>
            <person name="Gubbala S."/>
            <person name="Hale W."/>
            <person name="Han Y."/>
            <person name="Hemphill L."/>
            <person name="Highlander S.K."/>
            <person name="Hirani K."/>
            <person name="Hogues M."/>
            <person name="Jackson L."/>
            <person name="Jakkamsetti A."/>
            <person name="Javaid M."/>
            <person name="Jiang H."/>
            <person name="Korchina V."/>
            <person name="Kovar C."/>
            <person name="Lara F."/>
            <person name="Lee S."/>
            <person name="Mata R."/>
            <person name="Mathew T."/>
            <person name="Moen C."/>
            <person name="Morales K."/>
            <person name="Munidasa M."/>
            <person name="Nazareth L."/>
            <person name="Ngo R."/>
            <person name="Nguyen L."/>
            <person name="Okwuonu G."/>
            <person name="Ongeri F."/>
            <person name="Patil S."/>
            <person name="Petrosino J."/>
            <person name="Pham C."/>
            <person name="Pham P."/>
            <person name="Pu L.-L."/>
            <person name="Puazo M."/>
            <person name="Raj R."/>
            <person name="Reid J."/>
            <person name="Rouhana J."/>
            <person name="Saada N."/>
            <person name="Shang Y."/>
            <person name="Simmons D."/>
            <person name="Thornton R."/>
            <person name="Warren J."/>
            <person name="Weissenberger G."/>
            <person name="Zhang J."/>
            <person name="Zhang L."/>
            <person name="Zhou C."/>
            <person name="Zhu D."/>
            <person name="Muzny D."/>
            <person name="Worley K."/>
            <person name="Gibbs R."/>
        </authorList>
    </citation>
    <scope>NUCLEOTIDE SEQUENCE [LARGE SCALE GENOMIC DNA]</scope>
    <source>
        <strain evidence="2 3">ATCC 49957</strain>
    </source>
</reference>
<keyword evidence="3" id="KW-1185">Reference proteome</keyword>
<evidence type="ECO:0000313" key="2">
    <source>
        <dbReference type="EMBL" id="EFH09770.1"/>
    </source>
</evidence>
<name>D5RSE7_9PROT</name>
<dbReference type="HOGENOM" id="CLU_216450_0_0_5"/>
<protein>
    <submittedName>
        <fullName evidence="2">Uncharacterized protein</fullName>
    </submittedName>
</protein>
<evidence type="ECO:0000313" key="3">
    <source>
        <dbReference type="Proteomes" id="UP000005324"/>
    </source>
</evidence>
<dbReference type="Proteomes" id="UP000005324">
    <property type="component" value="Unassembled WGS sequence"/>
</dbReference>
<organism evidence="2 3">
    <name type="scientific">Pseudoroseomonas cervicalis ATCC 49957</name>
    <dbReference type="NCBI Taxonomy" id="525371"/>
    <lineage>
        <taxon>Bacteria</taxon>
        <taxon>Pseudomonadati</taxon>
        <taxon>Pseudomonadota</taxon>
        <taxon>Alphaproteobacteria</taxon>
        <taxon>Acetobacterales</taxon>
        <taxon>Roseomonadaceae</taxon>
        <taxon>Roseomonas</taxon>
    </lineage>
</organism>
<sequence length="48" mass="5693">MILFRVLFCKKEPKNFFQLASRFRPEAGRQTEKSLFASFSSEKEDSYP</sequence>
<evidence type="ECO:0000256" key="1">
    <source>
        <dbReference type="SAM" id="MobiDB-lite"/>
    </source>
</evidence>